<evidence type="ECO:0000313" key="12">
    <source>
        <dbReference type="Proteomes" id="UP000266327"/>
    </source>
</evidence>
<keyword evidence="4" id="KW-0285">Flavoprotein</keyword>
<dbReference type="InterPro" id="IPR036188">
    <property type="entry name" value="FAD/NAD-bd_sf"/>
</dbReference>
<keyword evidence="5" id="KW-0288">FMN</keyword>
<evidence type="ECO:0000256" key="2">
    <source>
        <dbReference type="ARBA" id="ARBA00001966"/>
    </source>
</evidence>
<dbReference type="SUPFAM" id="SSF51905">
    <property type="entry name" value="FAD/NAD(P)-binding domain"/>
    <property type="match status" value="1"/>
</dbReference>
<dbReference type="GO" id="GO:0010181">
    <property type="term" value="F:FMN binding"/>
    <property type="evidence" value="ECO:0007669"/>
    <property type="project" value="InterPro"/>
</dbReference>
<comment type="cofactor">
    <cofactor evidence="2">
        <name>[4Fe-4S] cluster</name>
        <dbReference type="ChEBI" id="CHEBI:49883"/>
    </cofactor>
</comment>
<accession>A0A3A3GC80</accession>
<dbReference type="InterPro" id="IPR001155">
    <property type="entry name" value="OxRdtase_FMN_N"/>
</dbReference>
<dbReference type="GO" id="GO:0016491">
    <property type="term" value="F:oxidoreductase activity"/>
    <property type="evidence" value="ECO:0007669"/>
    <property type="project" value="UniProtKB-KW"/>
</dbReference>
<evidence type="ECO:0000259" key="10">
    <source>
        <dbReference type="Pfam" id="PF00724"/>
    </source>
</evidence>
<keyword evidence="12" id="KW-1185">Reference proteome</keyword>
<dbReference type="PANTHER" id="PTHR42917:SF2">
    <property type="entry name" value="2,4-DIENOYL-COA REDUCTASE [(2E)-ENOYL-COA-PRODUCING]"/>
    <property type="match status" value="1"/>
</dbReference>
<dbReference type="Proteomes" id="UP000266327">
    <property type="component" value="Unassembled WGS sequence"/>
</dbReference>
<dbReference type="EMBL" id="QYUQ01000002">
    <property type="protein sequence ID" value="RJG04272.1"/>
    <property type="molecule type" value="Genomic_DNA"/>
</dbReference>
<evidence type="ECO:0000256" key="5">
    <source>
        <dbReference type="ARBA" id="ARBA00022643"/>
    </source>
</evidence>
<dbReference type="AlphaFoldDB" id="A0A3A3GC80"/>
<dbReference type="OrthoDB" id="8521686at2"/>
<comment type="caution">
    <text evidence="11">The sequence shown here is derived from an EMBL/GenBank/DDBJ whole genome shotgun (WGS) entry which is preliminary data.</text>
</comment>
<keyword evidence="6" id="KW-0479">Metal-binding</keyword>
<evidence type="ECO:0000256" key="1">
    <source>
        <dbReference type="ARBA" id="ARBA00001917"/>
    </source>
</evidence>
<evidence type="ECO:0000256" key="7">
    <source>
        <dbReference type="ARBA" id="ARBA00023002"/>
    </source>
</evidence>
<dbReference type="InterPro" id="IPR013785">
    <property type="entry name" value="Aldolase_TIM"/>
</dbReference>
<comment type="cofactor">
    <cofactor evidence="1">
        <name>FMN</name>
        <dbReference type="ChEBI" id="CHEBI:58210"/>
    </cofactor>
</comment>
<dbReference type="GO" id="GO:0051536">
    <property type="term" value="F:iron-sulfur cluster binding"/>
    <property type="evidence" value="ECO:0007669"/>
    <property type="project" value="UniProtKB-KW"/>
</dbReference>
<evidence type="ECO:0000256" key="8">
    <source>
        <dbReference type="ARBA" id="ARBA00023004"/>
    </source>
</evidence>
<dbReference type="Pfam" id="PF00724">
    <property type="entry name" value="Oxidored_FMN"/>
    <property type="match status" value="1"/>
</dbReference>
<dbReference type="SUPFAM" id="SSF51395">
    <property type="entry name" value="FMN-linked oxidoreductases"/>
    <property type="match status" value="1"/>
</dbReference>
<dbReference type="PANTHER" id="PTHR42917">
    <property type="entry name" value="2,4-DIENOYL-COA REDUCTASE"/>
    <property type="match status" value="1"/>
</dbReference>
<name>A0A3A3GC80_9BURK</name>
<dbReference type="Gene3D" id="3.50.50.60">
    <property type="entry name" value="FAD/NAD(P)-binding domain"/>
    <property type="match status" value="1"/>
</dbReference>
<evidence type="ECO:0000256" key="6">
    <source>
        <dbReference type="ARBA" id="ARBA00022723"/>
    </source>
</evidence>
<gene>
    <name evidence="11" type="ORF">D3878_06890</name>
</gene>
<evidence type="ECO:0000256" key="3">
    <source>
        <dbReference type="ARBA" id="ARBA00011048"/>
    </source>
</evidence>
<dbReference type="SUPFAM" id="SSF51971">
    <property type="entry name" value="Nucleotide-binding domain"/>
    <property type="match status" value="1"/>
</dbReference>
<keyword evidence="8" id="KW-0408">Iron</keyword>
<evidence type="ECO:0000256" key="9">
    <source>
        <dbReference type="ARBA" id="ARBA00023014"/>
    </source>
</evidence>
<evidence type="ECO:0000313" key="11">
    <source>
        <dbReference type="EMBL" id="RJG04272.1"/>
    </source>
</evidence>
<sequence>MVTLKRVFEPIQIGNVVVPNRVVRTAHDTGFAVPDIGEDFIAYHVARAKGGCGLTILEGASVHSSSRLHLALFNDAIVPGFRQLMDAVRPYGMRVFQQLWHGGNLYPAFDGGPPFAVSDVPGYWGLVGRVMSLADIEEVKQAFVQAAIKCKEGGLDGVEVHACHGYLFHQFLAPCYNNRVDRYGGSFENRSRFLFETMREIRAAVGADFAVGVRLGASQAPGGITEDENKLILKQLEAEGLIDFVDVSRGDYYRMDTMVGTMQNPVGYELPSTADIASVSRLPRIVTGRFRTLEEVEQVLREGSADLVSMVRAQIADPDLVRKTREGRADEVRPCIACNQGCIGGLFRVGRMGCAVNPAVGAEVSQAEDLLQRVSNPKTVLVVGGGPAGMEAARIAAIRGHHVTLAEAQPVLGGTVNIAKLAPTLRTLGDITYWLEQEIYRLGVNIKLSTYMSADDILAAAPDVVIIATGSVPRMDGFQLANPNAPIKGADRKHVISSHDLLLGARSVQRGSTALVFDTVGHYEAIAAVEQLLSLGASVTYVTHAVSMTPYVQTTWRDVPALERFYALGQFEALLRHHLVDIGSDQCIVRPWQAPDGLTRTVAADTVVLVTQNQPLRELYDILRSEGREIFLVGDALAPRDVQVAIAEGHRIARSIA</sequence>
<dbReference type="Pfam" id="PF12831">
    <property type="entry name" value="FAD_oxidored"/>
    <property type="match status" value="1"/>
</dbReference>
<keyword evidence="7" id="KW-0560">Oxidoreductase</keyword>
<feature type="domain" description="NADH:flavin oxidoreductase/NADH oxidase N-terminal" evidence="10">
    <location>
        <begin position="7"/>
        <end position="331"/>
    </location>
</feature>
<reference evidence="12" key="1">
    <citation type="submission" date="2018-09" db="EMBL/GenBank/DDBJ databases">
        <authorList>
            <person name="Zhu H."/>
        </authorList>
    </citation>
    <scope>NUCLEOTIDE SEQUENCE [LARGE SCALE GENOMIC DNA]</scope>
    <source>
        <strain evidence="12">K1S02-23</strain>
    </source>
</reference>
<dbReference type="InterPro" id="IPR051793">
    <property type="entry name" value="NADH:flavin_oxidoreductase"/>
</dbReference>
<keyword evidence="9" id="KW-0411">Iron-sulfur</keyword>
<comment type="similarity">
    <text evidence="3">In the N-terminal section; belongs to the NADH:flavin oxidoreductase/NADH oxidase family.</text>
</comment>
<evidence type="ECO:0000256" key="4">
    <source>
        <dbReference type="ARBA" id="ARBA00022630"/>
    </source>
</evidence>
<proteinExistence type="inferred from homology"/>
<dbReference type="PRINTS" id="PR00368">
    <property type="entry name" value="FADPNR"/>
</dbReference>
<dbReference type="GO" id="GO:0046872">
    <property type="term" value="F:metal ion binding"/>
    <property type="evidence" value="ECO:0007669"/>
    <property type="project" value="UniProtKB-KW"/>
</dbReference>
<dbReference type="Gene3D" id="3.40.50.720">
    <property type="entry name" value="NAD(P)-binding Rossmann-like Domain"/>
    <property type="match status" value="1"/>
</dbReference>
<protein>
    <submittedName>
        <fullName evidence="11">FAD-dependent oxidoreductase</fullName>
    </submittedName>
</protein>
<organism evidence="11 12">
    <name type="scientific">Noviherbaspirillum sedimenti</name>
    <dbReference type="NCBI Taxonomy" id="2320865"/>
    <lineage>
        <taxon>Bacteria</taxon>
        <taxon>Pseudomonadati</taxon>
        <taxon>Pseudomonadota</taxon>
        <taxon>Betaproteobacteria</taxon>
        <taxon>Burkholderiales</taxon>
        <taxon>Oxalobacteraceae</taxon>
        <taxon>Noviherbaspirillum</taxon>
    </lineage>
</organism>
<dbReference type="Gene3D" id="3.20.20.70">
    <property type="entry name" value="Aldolase class I"/>
    <property type="match status" value="1"/>
</dbReference>